<evidence type="ECO:0000313" key="1">
    <source>
        <dbReference type="Proteomes" id="UP000000437"/>
    </source>
</evidence>
<dbReference type="RefSeq" id="XP_073800461.1">
    <property type="nucleotide sequence ID" value="XM_073944360.1"/>
</dbReference>
<gene>
    <name evidence="2" type="primary">b4galnt2.2</name>
</gene>
<keyword evidence="1" id="KW-1185">Reference proteome</keyword>
<evidence type="ECO:0000313" key="2">
    <source>
        <dbReference type="RefSeq" id="XP_073800461.1"/>
    </source>
</evidence>
<reference evidence="2" key="1">
    <citation type="submission" date="2025-08" db="UniProtKB">
        <authorList>
            <consortium name="RefSeq"/>
        </authorList>
    </citation>
    <scope>IDENTIFICATION</scope>
    <source>
        <strain evidence="2">Tuebingen</strain>
        <tissue evidence="2">Fibroblasts and whole tissue</tissue>
    </source>
</reference>
<protein>
    <submittedName>
        <fullName evidence="2">Beta-1,4 N-acetylgalactosaminyltransferase 2 isoform X1</fullName>
    </submittedName>
</protein>
<name>A0AC58J1W0_DANRE</name>
<organism evidence="1 2">
    <name type="scientific">Danio rerio</name>
    <name type="common">Zebrafish</name>
    <name type="synonym">Brachydanio rerio</name>
    <dbReference type="NCBI Taxonomy" id="7955"/>
    <lineage>
        <taxon>Eukaryota</taxon>
        <taxon>Metazoa</taxon>
        <taxon>Chordata</taxon>
        <taxon>Craniata</taxon>
        <taxon>Vertebrata</taxon>
        <taxon>Euteleostomi</taxon>
        <taxon>Actinopterygii</taxon>
        <taxon>Neopterygii</taxon>
        <taxon>Teleostei</taxon>
        <taxon>Ostariophysi</taxon>
        <taxon>Cypriniformes</taxon>
        <taxon>Danionidae</taxon>
        <taxon>Danioninae</taxon>
        <taxon>Danio</taxon>
    </lineage>
</organism>
<dbReference type="Proteomes" id="UP000000437">
    <property type="component" value="Chromosome 3"/>
</dbReference>
<accession>A0AC58J1W0</accession>
<proteinExistence type="predicted"/>
<sequence>MKKGQGCTKHTILDKPIYVHVCILINGQGPVRLQDLEGFRSSFIMNCKHHLLLKGFLLLLAICFIQLGIMSVKKDIIASSSGPQPGKVFAKPHIETFLYTNRLSCSLEDAVLTRQHVPQNELEDIVKRRAEEYRQHQIRMEADIASLILAPANSPLQYPITGFTISPLKKSIVPGLALHAQQRKVYKVSLSVMSGVLSVEDVQDEQVEGQGQSELIISSSNLTQLNDLLSRVSYTSTVYHIKTSDLVIFSFEDHLAMFPITIKRQSVPVLFDPGNDINSQVTIITKTFLRYEELNILLNSIRKFYPKIKILIADDSIQPRTVSGDNIEHYIMPPAKGWFAGRNLALSQVETKYFLWVDDDFVFLKDTRIESFVEIMEAVPELDILGGSVIGDPPYFILEYDEGDEEEGGCLSRIYNQFHQPLPGFDDCVLVDGVVNYFLARTDAVRRVGFDPFLKRVAHSEFFMDGLGQLLVASCERFTIGHQGHRFEKKYSHYRTQTDADKRKKLSHHFFKNYLKYVKF</sequence>